<dbReference type="OrthoDB" id="1928976at2759"/>
<gene>
    <name evidence="3" type="ORF">COLO4_06468</name>
</gene>
<dbReference type="EMBL" id="AWUE01012720">
    <property type="protein sequence ID" value="OMP08446.1"/>
    <property type="molecule type" value="Genomic_DNA"/>
</dbReference>
<reference evidence="4" key="1">
    <citation type="submission" date="2013-09" db="EMBL/GenBank/DDBJ databases">
        <title>Corchorus olitorius genome sequencing.</title>
        <authorList>
            <person name="Alam M."/>
            <person name="Haque M.S."/>
            <person name="Islam M.S."/>
            <person name="Emdad E.M."/>
            <person name="Islam M.M."/>
            <person name="Ahmed B."/>
            <person name="Halim A."/>
            <person name="Hossen Q.M.M."/>
            <person name="Hossain M.Z."/>
            <person name="Ahmed R."/>
            <person name="Khan M.M."/>
            <person name="Islam R."/>
            <person name="Rashid M.M."/>
            <person name="Khan S.A."/>
            <person name="Rahman M.S."/>
            <person name="Alam M."/>
            <person name="Yahiya A.S."/>
            <person name="Khan M.S."/>
            <person name="Azam M.S."/>
            <person name="Haque T."/>
            <person name="Lashkar M.Z.H."/>
            <person name="Akhand A.I."/>
            <person name="Morshed G."/>
            <person name="Roy S."/>
            <person name="Uddin K.S."/>
            <person name="Rabeya T."/>
            <person name="Hossain A.S."/>
            <person name="Chowdhury A."/>
            <person name="Snigdha A.R."/>
            <person name="Mortoza M.S."/>
            <person name="Matin S.A."/>
            <person name="Hoque S.M.E."/>
            <person name="Islam M.K."/>
            <person name="Roy D.K."/>
            <person name="Haider R."/>
            <person name="Moosa M.M."/>
            <person name="Elias S.M."/>
            <person name="Hasan A.M."/>
            <person name="Jahan S."/>
            <person name="Shafiuddin M."/>
            <person name="Mahmood N."/>
            <person name="Shommy N.S."/>
        </authorList>
    </citation>
    <scope>NUCLEOTIDE SEQUENCE [LARGE SCALE GENOMIC DNA]</scope>
    <source>
        <strain evidence="4">cv. O-4</strain>
    </source>
</reference>
<dbReference type="InterPro" id="IPR025476">
    <property type="entry name" value="Helitron_helicase-like"/>
</dbReference>
<organism evidence="3 4">
    <name type="scientific">Corchorus olitorius</name>
    <dbReference type="NCBI Taxonomy" id="93759"/>
    <lineage>
        <taxon>Eukaryota</taxon>
        <taxon>Viridiplantae</taxon>
        <taxon>Streptophyta</taxon>
        <taxon>Embryophyta</taxon>
        <taxon>Tracheophyta</taxon>
        <taxon>Spermatophyta</taxon>
        <taxon>Magnoliopsida</taxon>
        <taxon>eudicotyledons</taxon>
        <taxon>Gunneridae</taxon>
        <taxon>Pentapetalae</taxon>
        <taxon>rosids</taxon>
        <taxon>malvids</taxon>
        <taxon>Malvales</taxon>
        <taxon>Malvaceae</taxon>
        <taxon>Grewioideae</taxon>
        <taxon>Apeibeae</taxon>
        <taxon>Corchorus</taxon>
    </lineage>
</organism>
<dbReference type="PANTHER" id="PTHR45786">
    <property type="entry name" value="DNA BINDING PROTEIN-LIKE"/>
    <property type="match status" value="1"/>
</dbReference>
<protein>
    <recommendedName>
        <fullName evidence="2">Helitron helicase-like domain-containing protein</fullName>
    </recommendedName>
</protein>
<accession>A0A1R3KMY6</accession>
<evidence type="ECO:0000256" key="1">
    <source>
        <dbReference type="SAM" id="MobiDB-lite"/>
    </source>
</evidence>
<sequence length="877" mass="95911">MYKQKIERGDKLEEKSCFDLAPGSSVDTQVSIGPSVLPLDLPFSSDDVPVQVSSSCIGLRHSQPSASPHFHPCLMDGFDTEAYLDVPVVNDAIYSNQLSLPHRSPSLLRPLLDPVSQLFDCSVADQHMDDVSASIGHLNETPPGMTCVVDVPIQQSVSLDGLLPGDVPALASGASGMAGMIRSRRGRHTVSQQARPLIVSTGSLSNARERLRRAELAATPDHESSPSSTGNPCSGLVPPPPILGSGAQQLPLGGSAVFPDLRISASILCTSAPTMSLPPEPAVSPTDAGSQLSDVAPHLCPPPGPTSHVDHINQPPSFWSLLIALLSQCYVLTSGLYFSIVGTCFEPTAFGSPDVACPSCGAFMWAQENVSRHRRSRLPLFSLCCKQGKVDLPPRRPTPPFLDSLLDPNGGPTSRSFRENIRVYNSLFQFTSLGGEIDNSVNNGSGPYIFRLNNRTYHKIDPLLPPDGSRPRFAQLYIYDCANEVSNRVNAVTGGRSADTINQLIVEGLLAMFDSVNEVVKLFRMAKERIDLDSSTPVRIRLVKSRGSEPRTYSLPTTVQISGLIVGDFGRSSGDRDVIVDHRNGTLQHISTVHPLYMALQYPILFPYDEDGFTPHIRYRDFTASAGSVRQTLSMRDYYAYQLQQRSRQGETLLRGGRLFQQFCIDALSSVQEDLIHQGDADVSDVGKRIILPASFIGSPRYLYQKFQDAMAICRAYGYPDLFITFTCQMICGRIGGDLCILGFVNPIYLHQILPFSFSSIPVRPASCNPICSRFLCHRHRRTALLLINLHGQQSGSSATNNTQPFLFHFRIGPGLKWLIITSCQPAEHFISFSDKVHVLVTLNVPNAYMTAILASDQLPHESTKSASFFVCWISPV</sequence>
<evidence type="ECO:0000313" key="3">
    <source>
        <dbReference type="EMBL" id="OMP08446.1"/>
    </source>
</evidence>
<name>A0A1R3KMY6_9ROSI</name>
<dbReference type="AlphaFoldDB" id="A0A1R3KMY6"/>
<dbReference type="Proteomes" id="UP000187203">
    <property type="component" value="Unassembled WGS sequence"/>
</dbReference>
<feature type="domain" description="Helitron helicase-like" evidence="2">
    <location>
        <begin position="681"/>
        <end position="729"/>
    </location>
</feature>
<dbReference type="STRING" id="93759.A0A1R3KMY6"/>
<keyword evidence="4" id="KW-1185">Reference proteome</keyword>
<comment type="caution">
    <text evidence="3">The sequence shown here is derived from an EMBL/GenBank/DDBJ whole genome shotgun (WGS) entry which is preliminary data.</text>
</comment>
<dbReference type="PANTHER" id="PTHR45786:SF74">
    <property type="entry name" value="ATP-DEPENDENT DNA HELICASE"/>
    <property type="match status" value="1"/>
</dbReference>
<dbReference type="Pfam" id="PF14214">
    <property type="entry name" value="Helitron_like_N"/>
    <property type="match status" value="1"/>
</dbReference>
<evidence type="ECO:0000313" key="4">
    <source>
        <dbReference type="Proteomes" id="UP000187203"/>
    </source>
</evidence>
<proteinExistence type="predicted"/>
<feature type="region of interest" description="Disordered" evidence="1">
    <location>
        <begin position="217"/>
        <end position="240"/>
    </location>
</feature>
<evidence type="ECO:0000259" key="2">
    <source>
        <dbReference type="Pfam" id="PF14214"/>
    </source>
</evidence>